<protein>
    <submittedName>
        <fullName evidence="7">NAD(P)-dependent dehydrogenase (Short-subunit alcohol dehydrogenase family)</fullName>
    </submittedName>
</protein>
<sequence>MGRMGAVLGVGFAAAAAAAAWRAARPAADLTGKGVLVTGASRGLGLLLARGFGACGARVVICARDRAELDRAVEDLGARGVDAHALVCDLRDPGETTAMMTAATAHLGRLDIVVNNAGIIQVGPLGALMRTDFEEAMDIMFWAPMRVIEAALPQLRENGGHLVNITSVGGKISVPHLLPYSCAKFAAVALSEGLDASLAGEGVRVTTVVPGLMRTGSHRRAFFAGVPAREYAWFSALGAGPPPISMDAERAAARIVHAVRTGRSYLVLTPPARVAILVHGACPQVTQWGLRMMNRVLPASGEERPTSGLDASRRADNAFLRTLTRLGDDASRRFNQLSPNGSGEEAAQR</sequence>
<dbReference type="InterPro" id="IPR036291">
    <property type="entry name" value="NAD(P)-bd_dom_sf"/>
</dbReference>
<evidence type="ECO:0000259" key="6">
    <source>
        <dbReference type="SMART" id="SM00822"/>
    </source>
</evidence>
<dbReference type="GO" id="GO:0016020">
    <property type="term" value="C:membrane"/>
    <property type="evidence" value="ECO:0007669"/>
    <property type="project" value="TreeGrafter"/>
</dbReference>
<dbReference type="Proteomes" id="UP000589036">
    <property type="component" value="Unassembled WGS sequence"/>
</dbReference>
<evidence type="ECO:0000256" key="1">
    <source>
        <dbReference type="ARBA" id="ARBA00006484"/>
    </source>
</evidence>
<dbReference type="InterPro" id="IPR057326">
    <property type="entry name" value="KR_dom"/>
</dbReference>
<dbReference type="GO" id="GO:0016491">
    <property type="term" value="F:oxidoreductase activity"/>
    <property type="evidence" value="ECO:0007669"/>
    <property type="project" value="UniProtKB-KW"/>
</dbReference>
<keyword evidence="8" id="KW-1185">Reference proteome</keyword>
<dbReference type="Gene3D" id="3.40.50.720">
    <property type="entry name" value="NAD(P)-binding Rossmann-like Domain"/>
    <property type="match status" value="1"/>
</dbReference>
<keyword evidence="5" id="KW-0732">Signal</keyword>
<dbReference type="AlphaFoldDB" id="A0A852TWM6"/>
<dbReference type="PANTHER" id="PTHR44196:SF1">
    <property type="entry name" value="DEHYDROGENASE_REDUCTASE SDR FAMILY MEMBER 7B"/>
    <property type="match status" value="1"/>
</dbReference>
<dbReference type="PRINTS" id="PR00080">
    <property type="entry name" value="SDRFAMILY"/>
</dbReference>
<accession>A0A852TWM6</accession>
<dbReference type="SMART" id="SM00822">
    <property type="entry name" value="PKS_KR"/>
    <property type="match status" value="1"/>
</dbReference>
<proteinExistence type="inferred from homology"/>
<keyword evidence="2" id="KW-0560">Oxidoreductase</keyword>
<dbReference type="EMBL" id="JACCCC010000001">
    <property type="protein sequence ID" value="NYE47243.1"/>
    <property type="molecule type" value="Genomic_DNA"/>
</dbReference>
<evidence type="ECO:0000256" key="2">
    <source>
        <dbReference type="ARBA" id="ARBA00023002"/>
    </source>
</evidence>
<dbReference type="CDD" id="cd05233">
    <property type="entry name" value="SDR_c"/>
    <property type="match status" value="1"/>
</dbReference>
<dbReference type="Pfam" id="PF00106">
    <property type="entry name" value="adh_short"/>
    <property type="match status" value="1"/>
</dbReference>
<feature type="chain" id="PRO_5039642111" evidence="5">
    <location>
        <begin position="20"/>
        <end position="349"/>
    </location>
</feature>
<organism evidence="7 8">
    <name type="scientific">Spinactinospora alkalitolerans</name>
    <dbReference type="NCBI Taxonomy" id="687207"/>
    <lineage>
        <taxon>Bacteria</taxon>
        <taxon>Bacillati</taxon>
        <taxon>Actinomycetota</taxon>
        <taxon>Actinomycetes</taxon>
        <taxon>Streptosporangiales</taxon>
        <taxon>Nocardiopsidaceae</taxon>
        <taxon>Spinactinospora</taxon>
    </lineage>
</organism>
<name>A0A852TWM6_9ACTN</name>
<evidence type="ECO:0000256" key="3">
    <source>
        <dbReference type="RuleBase" id="RU000363"/>
    </source>
</evidence>
<dbReference type="SUPFAM" id="SSF51735">
    <property type="entry name" value="NAD(P)-binding Rossmann-fold domains"/>
    <property type="match status" value="1"/>
</dbReference>
<dbReference type="PANTHER" id="PTHR44196">
    <property type="entry name" value="DEHYDROGENASE/REDUCTASE SDR FAMILY MEMBER 7B"/>
    <property type="match status" value="1"/>
</dbReference>
<evidence type="ECO:0000256" key="5">
    <source>
        <dbReference type="SAM" id="SignalP"/>
    </source>
</evidence>
<gene>
    <name evidence="7" type="ORF">HDA32_002363</name>
</gene>
<dbReference type="PRINTS" id="PR00081">
    <property type="entry name" value="GDHRDH"/>
</dbReference>
<comment type="caution">
    <text evidence="7">The sequence shown here is derived from an EMBL/GenBank/DDBJ whole genome shotgun (WGS) entry which is preliminary data.</text>
</comment>
<dbReference type="InterPro" id="IPR002347">
    <property type="entry name" value="SDR_fam"/>
</dbReference>
<comment type="similarity">
    <text evidence="1 3">Belongs to the short-chain dehydrogenases/reductases (SDR) family.</text>
</comment>
<evidence type="ECO:0000256" key="4">
    <source>
        <dbReference type="SAM" id="MobiDB-lite"/>
    </source>
</evidence>
<reference evidence="7 8" key="1">
    <citation type="submission" date="2020-07" db="EMBL/GenBank/DDBJ databases">
        <title>Sequencing the genomes of 1000 actinobacteria strains.</title>
        <authorList>
            <person name="Klenk H.-P."/>
        </authorList>
    </citation>
    <scope>NUCLEOTIDE SEQUENCE [LARGE SCALE GENOMIC DNA]</scope>
    <source>
        <strain evidence="7 8">CXB654</strain>
    </source>
</reference>
<feature type="signal peptide" evidence="5">
    <location>
        <begin position="1"/>
        <end position="19"/>
    </location>
</feature>
<evidence type="ECO:0000313" key="8">
    <source>
        <dbReference type="Proteomes" id="UP000589036"/>
    </source>
</evidence>
<feature type="domain" description="Ketoreductase" evidence="6">
    <location>
        <begin position="33"/>
        <end position="216"/>
    </location>
</feature>
<evidence type="ECO:0000313" key="7">
    <source>
        <dbReference type="EMBL" id="NYE47243.1"/>
    </source>
</evidence>
<feature type="region of interest" description="Disordered" evidence="4">
    <location>
        <begin position="330"/>
        <end position="349"/>
    </location>
</feature>